<sequence>MQKASLRPSAVHEAEAYLSEAPRHRQTIAERQRLKRALSDPSVLTESDLENYRLLDSVFFALKGPGEGTLVLAGIQVTKSLAGYSSNSGMTTGWQVTFSWTGSDGRGWLIKKVPSEASNRRNDPERNWGLYE</sequence>
<evidence type="ECO:0000313" key="2">
    <source>
        <dbReference type="Proteomes" id="UP001271780"/>
    </source>
</evidence>
<accession>A0ABU4X9I9</accession>
<organism evidence="1 2">
    <name type="scientific">Mesorhizobium dulcispinae</name>
    <dbReference type="NCBI Taxonomy" id="3072316"/>
    <lineage>
        <taxon>Bacteria</taxon>
        <taxon>Pseudomonadati</taxon>
        <taxon>Pseudomonadota</taxon>
        <taxon>Alphaproteobacteria</taxon>
        <taxon>Hyphomicrobiales</taxon>
        <taxon>Phyllobacteriaceae</taxon>
        <taxon>Mesorhizobium</taxon>
    </lineage>
</organism>
<evidence type="ECO:0000313" key="1">
    <source>
        <dbReference type="EMBL" id="MDX8471462.1"/>
    </source>
</evidence>
<protein>
    <submittedName>
        <fullName evidence="1">Uncharacterized protein</fullName>
    </submittedName>
</protein>
<comment type="caution">
    <text evidence="1">The sequence shown here is derived from an EMBL/GenBank/DDBJ whole genome shotgun (WGS) entry which is preliminary data.</text>
</comment>
<reference evidence="1 2" key="1">
    <citation type="submission" date="2023-08" db="EMBL/GenBank/DDBJ databases">
        <title>Implementing the SeqCode for naming new Mesorhizobium species isolated from Vachellia karroo root nodules.</title>
        <authorList>
            <person name="Van Lill M."/>
        </authorList>
    </citation>
    <scope>NUCLEOTIDE SEQUENCE [LARGE SCALE GENOMIC DNA]</scope>
    <source>
        <strain evidence="1 2">VK23A</strain>
    </source>
</reference>
<dbReference type="RefSeq" id="WP_320315989.1">
    <property type="nucleotide sequence ID" value="NZ_JAVIIX010000003.1"/>
</dbReference>
<proteinExistence type="predicted"/>
<name>A0ABU4X9I9_9HYPH</name>
<dbReference type="Proteomes" id="UP001271780">
    <property type="component" value="Unassembled WGS sequence"/>
</dbReference>
<dbReference type="EMBL" id="JAVIIZ010000002">
    <property type="protein sequence ID" value="MDX8471462.1"/>
    <property type="molecule type" value="Genomic_DNA"/>
</dbReference>
<gene>
    <name evidence="1" type="ORF">RFM27_05205</name>
</gene>
<keyword evidence="2" id="KW-1185">Reference proteome</keyword>